<dbReference type="AlphaFoldDB" id="A0A6J4P524"/>
<dbReference type="SUPFAM" id="SSF53474">
    <property type="entry name" value="alpha/beta-Hydrolases"/>
    <property type="match status" value="1"/>
</dbReference>
<dbReference type="GO" id="GO:0033961">
    <property type="term" value="F:cis-stilbene-oxide hydrolase activity"/>
    <property type="evidence" value="ECO:0007669"/>
    <property type="project" value="UniProtKB-EC"/>
</dbReference>
<dbReference type="PANTHER" id="PTHR43798">
    <property type="entry name" value="MONOACYLGLYCEROL LIPASE"/>
    <property type="match status" value="1"/>
</dbReference>
<keyword evidence="3" id="KW-0378">Hydrolase</keyword>
<protein>
    <submittedName>
        <fullName evidence="3">Epoxide hydrolase</fullName>
        <ecNumber evidence="3">3.3.2.9</ecNumber>
    </submittedName>
</protein>
<reference evidence="3" key="1">
    <citation type="submission" date="2020-02" db="EMBL/GenBank/DDBJ databases">
        <authorList>
            <person name="Meier V. D."/>
        </authorList>
    </citation>
    <scope>NUCLEOTIDE SEQUENCE</scope>
    <source>
        <strain evidence="3">AVDCRST_MAG06</strain>
    </source>
</reference>
<dbReference type="InterPro" id="IPR050266">
    <property type="entry name" value="AB_hydrolase_sf"/>
</dbReference>
<dbReference type="InterPro" id="IPR029058">
    <property type="entry name" value="AB_hydrolase_fold"/>
</dbReference>
<accession>A0A6J4P524</accession>
<dbReference type="PANTHER" id="PTHR43798:SF33">
    <property type="entry name" value="HYDROLASE, PUTATIVE (AFU_ORTHOLOGUE AFUA_2G14860)-RELATED"/>
    <property type="match status" value="1"/>
</dbReference>
<evidence type="ECO:0000256" key="1">
    <source>
        <dbReference type="SAM" id="MobiDB-lite"/>
    </source>
</evidence>
<name>A0A6J4P524_9ACTN</name>
<feature type="non-terminal residue" evidence="3">
    <location>
        <position position="272"/>
    </location>
</feature>
<evidence type="ECO:0000313" key="3">
    <source>
        <dbReference type="EMBL" id="CAA9406382.1"/>
    </source>
</evidence>
<gene>
    <name evidence="3" type="ORF">AVDCRST_MAG06-2557</name>
</gene>
<sequence length="272" mass="29334">MPGLPRRGTLGDMTSSGAPPEAVSPLLPRLGPIRTVRTATLEVGYLEQGPSGGDVVLLLHGFPYDVHSYVEVLPRLAGSGLRVVVPYLRGHGPTRSLGSSAARSGEQAALGSDVIELMDALGIDRAVFAGYDWGGRAGCVAAALWPERCSGLVSVNGYLVQDLTTAMQPIRPDLEAGLWYFWYFSTVRGENGLRADARGIAEVIWRRNSPAWTFDDDVLDRAAEAFENPDFVDVVLHSYRHRLGLAAGHPAYAHLQDRLRTLPPIAVPAVTL</sequence>
<dbReference type="InterPro" id="IPR000073">
    <property type="entry name" value="AB_hydrolase_1"/>
</dbReference>
<dbReference type="InterPro" id="IPR000639">
    <property type="entry name" value="Epox_hydrolase-like"/>
</dbReference>
<organism evidence="3">
    <name type="scientific">uncultured Nocardioides sp</name>
    <dbReference type="NCBI Taxonomy" id="198441"/>
    <lineage>
        <taxon>Bacteria</taxon>
        <taxon>Bacillati</taxon>
        <taxon>Actinomycetota</taxon>
        <taxon>Actinomycetes</taxon>
        <taxon>Propionibacteriales</taxon>
        <taxon>Nocardioidaceae</taxon>
        <taxon>Nocardioides</taxon>
        <taxon>environmental samples</taxon>
    </lineage>
</organism>
<dbReference type="Gene3D" id="3.40.50.1820">
    <property type="entry name" value="alpha/beta hydrolase"/>
    <property type="match status" value="1"/>
</dbReference>
<dbReference type="PRINTS" id="PR00412">
    <property type="entry name" value="EPOXHYDRLASE"/>
</dbReference>
<proteinExistence type="predicted"/>
<dbReference type="Pfam" id="PF00561">
    <property type="entry name" value="Abhydrolase_1"/>
    <property type="match status" value="1"/>
</dbReference>
<dbReference type="GO" id="GO:0016020">
    <property type="term" value="C:membrane"/>
    <property type="evidence" value="ECO:0007669"/>
    <property type="project" value="TreeGrafter"/>
</dbReference>
<dbReference type="EC" id="3.3.2.9" evidence="3"/>
<evidence type="ECO:0000259" key="2">
    <source>
        <dbReference type="Pfam" id="PF00561"/>
    </source>
</evidence>
<dbReference type="EMBL" id="CADCUP010000170">
    <property type="protein sequence ID" value="CAA9406382.1"/>
    <property type="molecule type" value="Genomic_DNA"/>
</dbReference>
<feature type="domain" description="AB hydrolase-1" evidence="2">
    <location>
        <begin position="55"/>
        <end position="200"/>
    </location>
</feature>
<feature type="region of interest" description="Disordered" evidence="1">
    <location>
        <begin position="1"/>
        <end position="27"/>
    </location>
</feature>